<feature type="binding site" evidence="8">
    <location>
        <position position="169"/>
    </location>
    <ligand>
        <name>ATP</name>
        <dbReference type="ChEBI" id="CHEBI:30616"/>
    </ligand>
</feature>
<dbReference type="NCBIfam" id="NF000658">
    <property type="entry name" value="PRK00029.1"/>
    <property type="match status" value="1"/>
</dbReference>
<keyword evidence="3 8" id="KW-0548">Nucleotidyltransferase</keyword>
<dbReference type="EC" id="2.7.7.108" evidence="8"/>
<evidence type="ECO:0000256" key="7">
    <source>
        <dbReference type="ARBA" id="ARBA00022842"/>
    </source>
</evidence>
<comment type="cofactor">
    <cofactor evidence="8">
        <name>Mg(2+)</name>
        <dbReference type="ChEBI" id="CHEBI:18420"/>
    </cofactor>
    <cofactor evidence="8">
        <name>Mn(2+)</name>
        <dbReference type="ChEBI" id="CHEBI:29035"/>
    </cofactor>
</comment>
<feature type="binding site" evidence="8">
    <location>
        <position position="118"/>
    </location>
    <ligand>
        <name>ATP</name>
        <dbReference type="ChEBI" id="CHEBI:30616"/>
    </ligand>
</feature>
<keyword evidence="2 8" id="KW-0808">Transferase</keyword>
<feature type="binding site" evidence="8">
    <location>
        <position position="255"/>
    </location>
    <ligand>
        <name>ATP</name>
        <dbReference type="ChEBI" id="CHEBI:30616"/>
    </ligand>
</feature>
<keyword evidence="8" id="KW-0464">Manganese</keyword>
<evidence type="ECO:0000256" key="2">
    <source>
        <dbReference type="ARBA" id="ARBA00022679"/>
    </source>
</evidence>
<reference evidence="9" key="1">
    <citation type="journal article" date="2023" name="Int. J. Syst. Evol. Microbiol.">
        <title>&lt;i&gt;Holtiella tumoricola&lt;/i&gt; gen. nov. sp. nov., isolated from a human clinical sample.</title>
        <authorList>
            <person name="Allen-Vercoe E."/>
            <person name="Daigneault M.C."/>
            <person name="Vancuren S.J."/>
            <person name="Cochrane K."/>
            <person name="O'Neal L.L."/>
            <person name="Sankaranarayanan K."/>
            <person name="Lawson P.A."/>
        </authorList>
    </citation>
    <scope>NUCLEOTIDE SEQUENCE</scope>
    <source>
        <strain evidence="9">CC70A</strain>
    </source>
</reference>
<feature type="binding site" evidence="8">
    <location>
        <position position="176"/>
    </location>
    <ligand>
        <name>ATP</name>
        <dbReference type="ChEBI" id="CHEBI:30616"/>
    </ligand>
</feature>
<protein>
    <recommendedName>
        <fullName evidence="8">Protein nucleotidyltransferase YdiU</fullName>
        <ecNumber evidence="8">2.7.7.-</ecNumber>
    </recommendedName>
    <alternativeName>
        <fullName evidence="8">Protein adenylyltransferase YdiU</fullName>
        <ecNumber evidence="8">2.7.7.108</ecNumber>
    </alternativeName>
    <alternativeName>
        <fullName evidence="8">Protein uridylyltransferase YdiU</fullName>
        <ecNumber evidence="8">2.7.7.-</ecNumber>
    </alternativeName>
</protein>
<proteinExistence type="inferred from homology"/>
<dbReference type="GO" id="GO:0005524">
    <property type="term" value="F:ATP binding"/>
    <property type="evidence" value="ECO:0007669"/>
    <property type="project" value="UniProtKB-UniRule"/>
</dbReference>
<feature type="binding site" evidence="8">
    <location>
        <position position="246"/>
    </location>
    <ligand>
        <name>Mg(2+)</name>
        <dbReference type="ChEBI" id="CHEBI:18420"/>
    </ligand>
</feature>
<comment type="catalytic activity">
    <reaction evidence="8">
        <text>L-histidyl-[protein] + UTP = N(tele)-(5'-uridylyl)-L-histidyl-[protein] + diphosphate</text>
        <dbReference type="Rhea" id="RHEA:83891"/>
        <dbReference type="Rhea" id="RHEA-COMP:9745"/>
        <dbReference type="Rhea" id="RHEA-COMP:20239"/>
        <dbReference type="ChEBI" id="CHEBI:29979"/>
        <dbReference type="ChEBI" id="CHEBI:33019"/>
        <dbReference type="ChEBI" id="CHEBI:46398"/>
        <dbReference type="ChEBI" id="CHEBI:233474"/>
    </reaction>
</comment>
<feature type="binding site" evidence="8">
    <location>
        <position position="106"/>
    </location>
    <ligand>
        <name>ATP</name>
        <dbReference type="ChEBI" id="CHEBI:30616"/>
    </ligand>
</feature>
<dbReference type="GO" id="GO:0030145">
    <property type="term" value="F:manganese ion binding"/>
    <property type="evidence" value="ECO:0007669"/>
    <property type="project" value="UniProtKB-UniRule"/>
</dbReference>
<feature type="binding site" evidence="8">
    <location>
        <position position="85"/>
    </location>
    <ligand>
        <name>ATP</name>
        <dbReference type="ChEBI" id="CHEBI:30616"/>
    </ligand>
</feature>
<comment type="catalytic activity">
    <reaction evidence="8">
        <text>L-tyrosyl-[protein] + ATP = O-(5'-adenylyl)-L-tyrosyl-[protein] + diphosphate</text>
        <dbReference type="Rhea" id="RHEA:54288"/>
        <dbReference type="Rhea" id="RHEA-COMP:10136"/>
        <dbReference type="Rhea" id="RHEA-COMP:13846"/>
        <dbReference type="ChEBI" id="CHEBI:30616"/>
        <dbReference type="ChEBI" id="CHEBI:33019"/>
        <dbReference type="ChEBI" id="CHEBI:46858"/>
        <dbReference type="ChEBI" id="CHEBI:83624"/>
        <dbReference type="EC" id="2.7.7.108"/>
    </reaction>
</comment>
<evidence type="ECO:0000256" key="8">
    <source>
        <dbReference type="HAMAP-Rule" id="MF_00692"/>
    </source>
</evidence>
<name>A0AA42DNW8_9FIRM</name>
<evidence type="ECO:0000256" key="3">
    <source>
        <dbReference type="ARBA" id="ARBA00022695"/>
    </source>
</evidence>
<dbReference type="GO" id="GO:0070733">
    <property type="term" value="F:AMPylase activity"/>
    <property type="evidence" value="ECO:0007669"/>
    <property type="project" value="UniProtKB-EC"/>
</dbReference>
<dbReference type="EMBL" id="JAQIFT010000056">
    <property type="protein sequence ID" value="MDA3732802.1"/>
    <property type="molecule type" value="Genomic_DNA"/>
</dbReference>
<evidence type="ECO:0000256" key="1">
    <source>
        <dbReference type="ARBA" id="ARBA00009747"/>
    </source>
</evidence>
<feature type="binding site" evidence="8">
    <location>
        <position position="86"/>
    </location>
    <ligand>
        <name>ATP</name>
        <dbReference type="ChEBI" id="CHEBI:30616"/>
    </ligand>
</feature>
<comment type="catalytic activity">
    <reaction evidence="8">
        <text>L-tyrosyl-[protein] + UTP = O-(5'-uridylyl)-L-tyrosyl-[protein] + diphosphate</text>
        <dbReference type="Rhea" id="RHEA:83887"/>
        <dbReference type="Rhea" id="RHEA-COMP:10136"/>
        <dbReference type="Rhea" id="RHEA-COMP:20238"/>
        <dbReference type="ChEBI" id="CHEBI:33019"/>
        <dbReference type="ChEBI" id="CHEBI:46398"/>
        <dbReference type="ChEBI" id="CHEBI:46858"/>
        <dbReference type="ChEBI" id="CHEBI:90602"/>
    </reaction>
</comment>
<evidence type="ECO:0000313" key="10">
    <source>
        <dbReference type="Proteomes" id="UP001169242"/>
    </source>
</evidence>
<sequence length="480" mass="54703">MKLENTYIDLPDLFYTVVSPTPVSEPQLVKLNRTLAKELGLNIEELESVESINILAGNSVLEGIKPIAQAYAGHQFGHFTKLGDGRAILLGEWVTGDRNRVDIQLKGSGPTPYSRRGDGRAALGPMLREYIISEAMHALGIPTTRSLAVVATGEWVRRQAQEKGAILVRVAKSHLRVGTFQYAAAWGSKDDLEALTEYAIHRHYPTQETVENKALYLLEQVARQQADTVAKWQLVGFIHGVMNTDNMSISGETIDYGPCAFMDIYDLKTVFSSIDQEGRYAYGNQPRMAMWNLARFAESLLPIIHTDEKEAIKLAEEKLRVFDKFYKRYWLEGMRSKLGLFHEQEEDPTLIKDLLEMMEKEKADYTNTFVALTYGELEAIPFCQTEVFLEWNKRWKVRQAQQNETQEEACDLMQRSNPVVIPRNHRVEEAIDQAVNEGNEQVMEQLLEVLSNPYRYEERQRAYMTLPAPSSCPYKTFCGT</sequence>
<keyword evidence="10" id="KW-1185">Reference proteome</keyword>
<comment type="similarity">
    <text evidence="1 8">Belongs to the SELO family.</text>
</comment>
<feature type="binding site" evidence="8">
    <location>
        <position position="83"/>
    </location>
    <ligand>
        <name>ATP</name>
        <dbReference type="ChEBI" id="CHEBI:30616"/>
    </ligand>
</feature>
<dbReference type="EC" id="2.7.7.-" evidence="8"/>
<dbReference type="GO" id="GO:0000287">
    <property type="term" value="F:magnesium ion binding"/>
    <property type="evidence" value="ECO:0007669"/>
    <property type="project" value="UniProtKB-UniRule"/>
</dbReference>
<dbReference type="Pfam" id="PF02696">
    <property type="entry name" value="SelO"/>
    <property type="match status" value="1"/>
</dbReference>
<comment type="catalytic activity">
    <reaction evidence="8">
        <text>L-seryl-[protein] + ATP = 3-O-(5'-adenylyl)-L-seryl-[protein] + diphosphate</text>
        <dbReference type="Rhea" id="RHEA:58120"/>
        <dbReference type="Rhea" id="RHEA-COMP:9863"/>
        <dbReference type="Rhea" id="RHEA-COMP:15073"/>
        <dbReference type="ChEBI" id="CHEBI:29999"/>
        <dbReference type="ChEBI" id="CHEBI:30616"/>
        <dbReference type="ChEBI" id="CHEBI:33019"/>
        <dbReference type="ChEBI" id="CHEBI:142516"/>
        <dbReference type="EC" id="2.7.7.108"/>
    </reaction>
</comment>
<dbReference type="RefSeq" id="WP_271012785.1">
    <property type="nucleotide sequence ID" value="NZ_JAQIFT010000056.1"/>
</dbReference>
<feature type="binding site" evidence="8">
    <location>
        <position position="255"/>
    </location>
    <ligand>
        <name>Mg(2+)</name>
        <dbReference type="ChEBI" id="CHEBI:18420"/>
    </ligand>
</feature>
<keyword evidence="4 8" id="KW-0479">Metal-binding</keyword>
<comment type="function">
    <text evidence="8">Nucleotidyltransferase involved in the post-translational modification of proteins. It can catalyze the addition of adenosine monophosphate (AMP) or uridine monophosphate (UMP) to a protein, resulting in modifications known as AMPylation and UMPylation.</text>
</comment>
<evidence type="ECO:0000313" key="9">
    <source>
        <dbReference type="EMBL" id="MDA3732802.1"/>
    </source>
</evidence>
<evidence type="ECO:0000256" key="4">
    <source>
        <dbReference type="ARBA" id="ARBA00022723"/>
    </source>
</evidence>
<feature type="binding site" evidence="8">
    <location>
        <position position="119"/>
    </location>
    <ligand>
        <name>ATP</name>
        <dbReference type="ChEBI" id="CHEBI:30616"/>
    </ligand>
</feature>
<comment type="caution">
    <text evidence="9">The sequence shown here is derived from an EMBL/GenBank/DDBJ whole genome shotgun (WGS) entry which is preliminary data.</text>
</comment>
<organism evidence="9 10">
    <name type="scientific">Holtiella tumoricola</name>
    <dbReference type="NCBI Taxonomy" id="3018743"/>
    <lineage>
        <taxon>Bacteria</taxon>
        <taxon>Bacillati</taxon>
        <taxon>Bacillota</taxon>
        <taxon>Clostridia</taxon>
        <taxon>Lachnospirales</taxon>
        <taxon>Cellulosilyticaceae</taxon>
        <taxon>Holtiella</taxon>
    </lineage>
</organism>
<comment type="catalytic activity">
    <reaction evidence="8">
        <text>L-threonyl-[protein] + ATP = 3-O-(5'-adenylyl)-L-threonyl-[protein] + diphosphate</text>
        <dbReference type="Rhea" id="RHEA:54292"/>
        <dbReference type="Rhea" id="RHEA-COMP:11060"/>
        <dbReference type="Rhea" id="RHEA-COMP:13847"/>
        <dbReference type="ChEBI" id="CHEBI:30013"/>
        <dbReference type="ChEBI" id="CHEBI:30616"/>
        <dbReference type="ChEBI" id="CHEBI:33019"/>
        <dbReference type="ChEBI" id="CHEBI:138113"/>
        <dbReference type="EC" id="2.7.7.108"/>
    </reaction>
</comment>
<feature type="active site" description="Proton acceptor" evidence="8">
    <location>
        <position position="245"/>
    </location>
</feature>
<dbReference type="PANTHER" id="PTHR32057:SF14">
    <property type="entry name" value="PROTEIN ADENYLYLTRANSFERASE SELO, MITOCHONDRIAL"/>
    <property type="match status" value="1"/>
</dbReference>
<evidence type="ECO:0000256" key="6">
    <source>
        <dbReference type="ARBA" id="ARBA00022840"/>
    </source>
</evidence>
<keyword evidence="7 8" id="KW-0460">Magnesium</keyword>
<dbReference type="AlphaFoldDB" id="A0AA42DNW8"/>
<evidence type="ECO:0000256" key="5">
    <source>
        <dbReference type="ARBA" id="ARBA00022741"/>
    </source>
</evidence>
<dbReference type="PANTHER" id="PTHR32057">
    <property type="entry name" value="PROTEIN ADENYLYLTRANSFERASE SELO, MITOCHONDRIAL"/>
    <property type="match status" value="1"/>
</dbReference>
<keyword evidence="6 8" id="KW-0067">ATP-binding</keyword>
<dbReference type="InterPro" id="IPR003846">
    <property type="entry name" value="SelO"/>
</dbReference>
<dbReference type="Proteomes" id="UP001169242">
    <property type="component" value="Unassembled WGS sequence"/>
</dbReference>
<gene>
    <name evidence="8" type="primary">ydiU</name>
    <name evidence="8" type="synonym">selO</name>
    <name evidence="9" type="ORF">PBV87_15095</name>
</gene>
<accession>A0AA42DNW8</accession>
<comment type="catalytic activity">
    <reaction evidence="8">
        <text>L-seryl-[protein] + UTP = O-(5'-uridylyl)-L-seryl-[protein] + diphosphate</text>
        <dbReference type="Rhea" id="RHEA:64604"/>
        <dbReference type="Rhea" id="RHEA-COMP:9863"/>
        <dbReference type="Rhea" id="RHEA-COMP:16635"/>
        <dbReference type="ChEBI" id="CHEBI:29999"/>
        <dbReference type="ChEBI" id="CHEBI:33019"/>
        <dbReference type="ChEBI" id="CHEBI:46398"/>
        <dbReference type="ChEBI" id="CHEBI:156051"/>
    </reaction>
</comment>
<keyword evidence="5 8" id="KW-0547">Nucleotide-binding</keyword>
<dbReference type="HAMAP" id="MF_00692">
    <property type="entry name" value="SelO"/>
    <property type="match status" value="1"/>
</dbReference>